<name>A0A1I0FE99_9ACTN</name>
<dbReference type="EMBL" id="FOHX01000003">
    <property type="protein sequence ID" value="SET56209.1"/>
    <property type="molecule type" value="Genomic_DNA"/>
</dbReference>
<dbReference type="AlphaFoldDB" id="A0A1I0FE99"/>
<dbReference type="RefSeq" id="WP_177240592.1">
    <property type="nucleotide sequence ID" value="NZ_FOHX01000003.1"/>
</dbReference>
<dbReference type="Pfam" id="PF10901">
    <property type="entry name" value="DUF2690"/>
    <property type="match status" value="1"/>
</dbReference>
<dbReference type="InterPro" id="IPR021224">
    <property type="entry name" value="DUF2690"/>
</dbReference>
<gene>
    <name evidence="2" type="ORF">SAMN05421811_103425</name>
</gene>
<keyword evidence="1" id="KW-0732">Signal</keyword>
<keyword evidence="3" id="KW-1185">Reference proteome</keyword>
<dbReference type="STRING" id="568860.SAMN05421811_103425"/>
<dbReference type="Proteomes" id="UP000199361">
    <property type="component" value="Unassembled WGS sequence"/>
</dbReference>
<evidence type="ECO:0000256" key="1">
    <source>
        <dbReference type="SAM" id="SignalP"/>
    </source>
</evidence>
<evidence type="ECO:0000313" key="3">
    <source>
        <dbReference type="Proteomes" id="UP000199361"/>
    </source>
</evidence>
<proteinExistence type="predicted"/>
<protein>
    <recommendedName>
        <fullName evidence="4">DUF2690 domain-containing protein</fullName>
    </recommendedName>
</protein>
<feature type="chain" id="PRO_5011474991" description="DUF2690 domain-containing protein" evidence="1">
    <location>
        <begin position="28"/>
        <end position="149"/>
    </location>
</feature>
<evidence type="ECO:0008006" key="4">
    <source>
        <dbReference type="Google" id="ProtNLM"/>
    </source>
</evidence>
<reference evidence="2 3" key="1">
    <citation type="submission" date="2016-10" db="EMBL/GenBank/DDBJ databases">
        <authorList>
            <person name="de Groot N.N."/>
        </authorList>
    </citation>
    <scope>NUCLEOTIDE SEQUENCE [LARGE SCALE GENOMIC DNA]</scope>
    <source>
        <strain evidence="2 3">CGMCC 4.5598</strain>
    </source>
</reference>
<organism evidence="2 3">
    <name type="scientific">Nonomuraea wenchangensis</name>
    <dbReference type="NCBI Taxonomy" id="568860"/>
    <lineage>
        <taxon>Bacteria</taxon>
        <taxon>Bacillati</taxon>
        <taxon>Actinomycetota</taxon>
        <taxon>Actinomycetes</taxon>
        <taxon>Streptosporangiales</taxon>
        <taxon>Streptosporangiaceae</taxon>
        <taxon>Nonomuraea</taxon>
    </lineage>
</organism>
<accession>A0A1I0FE99</accession>
<sequence>MKLRVAATAIGAAAVTLLAGSPAHAQAALKPYDHQDPYRSGCGNSARVVRTAAIKTRFNDKVGTVKLMWSGKCKTNWTEITTMSSASGTIRVYRNGAYDTFQFKKGNGGRHWGNMLYANNVCAWGSASVQWNGGRGGQTGTGTTSKACG</sequence>
<feature type="signal peptide" evidence="1">
    <location>
        <begin position="1"/>
        <end position="27"/>
    </location>
</feature>
<evidence type="ECO:0000313" key="2">
    <source>
        <dbReference type="EMBL" id="SET56209.1"/>
    </source>
</evidence>